<evidence type="ECO:0000313" key="21">
    <source>
        <dbReference type="EMBL" id="EEV19644.1"/>
    </source>
</evidence>
<comment type="caution">
    <text evidence="21">The sequence shown here is derived from an EMBL/GenBank/DDBJ whole genome shotgun (WGS) entry which is preliminary data.</text>
</comment>
<dbReference type="Gene3D" id="3.30.465.10">
    <property type="match status" value="1"/>
</dbReference>
<comment type="similarity">
    <text evidence="19">Belongs to the MurB family.</text>
</comment>
<keyword evidence="13 19" id="KW-0573">Peptidoglycan synthesis</keyword>
<dbReference type="Pfam" id="PF02873">
    <property type="entry name" value="MurB_C"/>
    <property type="match status" value="1"/>
</dbReference>
<keyword evidence="9 19" id="KW-0285">Flavoprotein</keyword>
<dbReference type="Proteomes" id="UP000004509">
    <property type="component" value="Unassembled WGS sequence"/>
</dbReference>
<evidence type="ECO:0000256" key="5">
    <source>
        <dbReference type="ARBA" id="ARBA00012518"/>
    </source>
</evidence>
<dbReference type="EMBL" id="ACYH01000049">
    <property type="protein sequence ID" value="EEV19644.1"/>
    <property type="molecule type" value="Genomic_DNA"/>
</dbReference>
<keyword evidence="10 19" id="KW-0274">FAD</keyword>
<comment type="cofactor">
    <cofactor evidence="1 19">
        <name>FAD</name>
        <dbReference type="ChEBI" id="CHEBI:57692"/>
    </cofactor>
</comment>
<dbReference type="EC" id="1.3.1.98" evidence="5 19"/>
<dbReference type="GO" id="GO:0008360">
    <property type="term" value="P:regulation of cell shape"/>
    <property type="evidence" value="ECO:0007669"/>
    <property type="project" value="UniProtKB-KW"/>
</dbReference>
<evidence type="ECO:0000256" key="10">
    <source>
        <dbReference type="ARBA" id="ARBA00022827"/>
    </source>
</evidence>
<dbReference type="SUPFAM" id="SSF56176">
    <property type="entry name" value="FAD-binding/transporter-associated domain-like"/>
    <property type="match status" value="1"/>
</dbReference>
<keyword evidence="8 19" id="KW-0132">Cell division</keyword>
<evidence type="ECO:0000256" key="18">
    <source>
        <dbReference type="ARBA" id="ARBA00048914"/>
    </source>
</evidence>
<feature type="active site" description="Proton donor" evidence="19">
    <location>
        <position position="245"/>
    </location>
</feature>
<comment type="catalytic activity">
    <reaction evidence="18 19">
        <text>UDP-N-acetyl-alpha-D-muramate + NADP(+) = UDP-N-acetyl-3-O-(1-carboxyvinyl)-alpha-D-glucosamine + NADPH + H(+)</text>
        <dbReference type="Rhea" id="RHEA:12248"/>
        <dbReference type="ChEBI" id="CHEBI:15378"/>
        <dbReference type="ChEBI" id="CHEBI:57783"/>
        <dbReference type="ChEBI" id="CHEBI:58349"/>
        <dbReference type="ChEBI" id="CHEBI:68483"/>
        <dbReference type="ChEBI" id="CHEBI:70757"/>
        <dbReference type="EC" id="1.3.1.98"/>
    </reaction>
</comment>
<evidence type="ECO:0000256" key="19">
    <source>
        <dbReference type="HAMAP-Rule" id="MF_00037"/>
    </source>
</evidence>
<evidence type="ECO:0000256" key="14">
    <source>
        <dbReference type="ARBA" id="ARBA00023002"/>
    </source>
</evidence>
<evidence type="ECO:0000256" key="7">
    <source>
        <dbReference type="ARBA" id="ARBA00022490"/>
    </source>
</evidence>
<dbReference type="GO" id="GO:0005829">
    <property type="term" value="C:cytosol"/>
    <property type="evidence" value="ECO:0007669"/>
    <property type="project" value="TreeGrafter"/>
</dbReference>
<keyword evidence="15 19" id="KW-0131">Cell cycle</keyword>
<accession>C8PRX4</accession>
<evidence type="ECO:0000256" key="8">
    <source>
        <dbReference type="ARBA" id="ARBA00022618"/>
    </source>
</evidence>
<evidence type="ECO:0000256" key="4">
    <source>
        <dbReference type="ARBA" id="ARBA00004752"/>
    </source>
</evidence>
<sequence length="322" mass="35237">MFNLGEKEKKNSFPVKFCDIIQKKVRLSPFTSFKIGGNADIYITPSSPEELEAALTFIQEERIPAILLGGGTNLLIPDEGIRGAVIHTCRLNRILLLQNGEDTRIQAEAGALMQDVTEFCAEHGLTGLEDFAGLPGTVGGAVFMNARCYEKSISDVLISASVVCFSAKGCGIREYGFRQEDWGYKRSPFQPQDKRYAELNGSRPVIVSAAFRTAQGDKALIRRTMENRIADRTAKGHFKLPSAGSVFKNNHVFGKPSGKLIDEAGLRGLQIGGAQVAPWHGNFIVNTGFATAQDVLKLIKTIQQRVKENTGFELEPEIIFAG</sequence>
<keyword evidence="16 19" id="KW-0961">Cell wall biogenesis/degradation</keyword>
<evidence type="ECO:0000256" key="1">
    <source>
        <dbReference type="ARBA" id="ARBA00001974"/>
    </source>
</evidence>
<dbReference type="GO" id="GO:0008762">
    <property type="term" value="F:UDP-N-acetylmuramate dehydrogenase activity"/>
    <property type="evidence" value="ECO:0007669"/>
    <property type="project" value="UniProtKB-UniRule"/>
</dbReference>
<dbReference type="GO" id="GO:0009252">
    <property type="term" value="P:peptidoglycan biosynthetic process"/>
    <property type="evidence" value="ECO:0007669"/>
    <property type="project" value="UniProtKB-UniRule"/>
</dbReference>
<evidence type="ECO:0000259" key="20">
    <source>
        <dbReference type="PROSITE" id="PS51387"/>
    </source>
</evidence>
<dbReference type="InterPro" id="IPR016167">
    <property type="entry name" value="FAD-bd_PCMH_sub1"/>
</dbReference>
<comment type="caution">
    <text evidence="19">Lacks conserved residue(s) required for the propagation of feature annotation.</text>
</comment>
<comment type="pathway">
    <text evidence="4 19">Cell wall biogenesis; peptidoglycan biosynthesis.</text>
</comment>
<keyword evidence="12 19" id="KW-0133">Cell shape</keyword>
<feature type="domain" description="FAD-binding PCMH-type" evidence="20">
    <location>
        <begin position="35"/>
        <end position="216"/>
    </location>
</feature>
<keyword evidence="11 19" id="KW-0521">NADP</keyword>
<keyword evidence="14 19" id="KW-0560">Oxidoreductase</keyword>
<dbReference type="PANTHER" id="PTHR21071:SF4">
    <property type="entry name" value="UDP-N-ACETYLENOLPYRUVOYLGLUCOSAMINE REDUCTASE"/>
    <property type="match status" value="1"/>
</dbReference>
<proteinExistence type="inferred from homology"/>
<dbReference type="HAMAP" id="MF_00037">
    <property type="entry name" value="MurB"/>
    <property type="match status" value="1"/>
</dbReference>
<evidence type="ECO:0000256" key="2">
    <source>
        <dbReference type="ARBA" id="ARBA00003921"/>
    </source>
</evidence>
<evidence type="ECO:0000256" key="12">
    <source>
        <dbReference type="ARBA" id="ARBA00022960"/>
    </source>
</evidence>
<dbReference type="InterPro" id="IPR003170">
    <property type="entry name" value="MurB"/>
</dbReference>
<evidence type="ECO:0000256" key="3">
    <source>
        <dbReference type="ARBA" id="ARBA00004496"/>
    </source>
</evidence>
<evidence type="ECO:0000256" key="16">
    <source>
        <dbReference type="ARBA" id="ARBA00023316"/>
    </source>
</evidence>
<evidence type="ECO:0000256" key="13">
    <source>
        <dbReference type="ARBA" id="ARBA00022984"/>
    </source>
</evidence>
<protein>
    <recommendedName>
        <fullName evidence="6 19">UDP-N-acetylenolpyruvoylglucosamine reductase</fullName>
        <ecNumber evidence="5 19">1.3.1.98</ecNumber>
    </recommendedName>
    <alternativeName>
        <fullName evidence="17 19">UDP-N-acetylmuramate dehydrogenase</fullName>
    </alternativeName>
</protein>
<evidence type="ECO:0000256" key="11">
    <source>
        <dbReference type="ARBA" id="ARBA00022857"/>
    </source>
</evidence>
<dbReference type="InterPro" id="IPR016166">
    <property type="entry name" value="FAD-bd_PCMH"/>
</dbReference>
<feature type="active site" evidence="19">
    <location>
        <position position="317"/>
    </location>
</feature>
<gene>
    <name evidence="19 21" type="primary">murB</name>
    <name evidence="21" type="ORF">TREVI0001_1138</name>
</gene>
<dbReference type="InterPro" id="IPR036318">
    <property type="entry name" value="FAD-bd_PCMH-like_sf"/>
</dbReference>
<dbReference type="OrthoDB" id="9804753at2"/>
<dbReference type="InterPro" id="IPR006094">
    <property type="entry name" value="Oxid_FAD_bind_N"/>
</dbReference>
<dbReference type="PANTHER" id="PTHR21071">
    <property type="entry name" value="UDP-N-ACETYLENOLPYRUVOYLGLUCOSAMINE REDUCTASE"/>
    <property type="match status" value="1"/>
</dbReference>
<evidence type="ECO:0000256" key="15">
    <source>
        <dbReference type="ARBA" id="ARBA00023306"/>
    </source>
</evidence>
<evidence type="ECO:0000313" key="22">
    <source>
        <dbReference type="Proteomes" id="UP000004509"/>
    </source>
</evidence>
<dbReference type="GO" id="GO:0051301">
    <property type="term" value="P:cell division"/>
    <property type="evidence" value="ECO:0007669"/>
    <property type="project" value="UniProtKB-KW"/>
</dbReference>
<comment type="subcellular location">
    <subcellularLocation>
        <location evidence="3 19">Cytoplasm</location>
    </subcellularLocation>
</comment>
<keyword evidence="7 19" id="KW-0963">Cytoplasm</keyword>
<dbReference type="InterPro" id="IPR016169">
    <property type="entry name" value="FAD-bd_PCMH_sub2"/>
</dbReference>
<comment type="function">
    <text evidence="2 19">Cell wall formation.</text>
</comment>
<dbReference type="InterPro" id="IPR011601">
    <property type="entry name" value="MurB_C"/>
</dbReference>
<dbReference type="Gene3D" id="3.90.78.10">
    <property type="entry name" value="UDP-N-acetylenolpyruvoylglucosamine reductase, C-terminal domain"/>
    <property type="match status" value="1"/>
</dbReference>
<dbReference type="UniPathway" id="UPA00219"/>
<dbReference type="InterPro" id="IPR036635">
    <property type="entry name" value="MurB_C_sf"/>
</dbReference>
<dbReference type="AlphaFoldDB" id="C8PRX4"/>
<dbReference type="GO" id="GO:0071949">
    <property type="term" value="F:FAD binding"/>
    <property type="evidence" value="ECO:0007669"/>
    <property type="project" value="InterPro"/>
</dbReference>
<dbReference type="NCBIfam" id="NF010480">
    <property type="entry name" value="PRK13905.1"/>
    <property type="match status" value="1"/>
</dbReference>
<reference evidence="21 22" key="1">
    <citation type="submission" date="2009-07" db="EMBL/GenBank/DDBJ databases">
        <authorList>
            <person name="Madupu R."/>
            <person name="Sebastian Y."/>
            <person name="Durkin A.S."/>
            <person name="Torralba M."/>
            <person name="Methe B."/>
            <person name="Sutton G.G."/>
            <person name="Strausberg R.L."/>
            <person name="Nelson K.E."/>
        </authorList>
    </citation>
    <scope>NUCLEOTIDE SEQUENCE [LARGE SCALE GENOMIC DNA]</scope>
    <source>
        <strain evidence="21 22">ATCC 35580</strain>
    </source>
</reference>
<dbReference type="NCBIfam" id="TIGR00179">
    <property type="entry name" value="murB"/>
    <property type="match status" value="1"/>
</dbReference>
<evidence type="ECO:0000256" key="17">
    <source>
        <dbReference type="ARBA" id="ARBA00031026"/>
    </source>
</evidence>
<dbReference type="eggNOG" id="COG0812">
    <property type="taxonomic scope" value="Bacteria"/>
</dbReference>
<dbReference type="Gene3D" id="3.30.43.10">
    <property type="entry name" value="Uridine Diphospho-n-acetylenolpyruvylglucosamine Reductase, domain 2"/>
    <property type="match status" value="1"/>
</dbReference>
<organism evidence="21 22">
    <name type="scientific">Treponema vincentii ATCC 35580</name>
    <dbReference type="NCBI Taxonomy" id="596324"/>
    <lineage>
        <taxon>Bacteria</taxon>
        <taxon>Pseudomonadati</taxon>
        <taxon>Spirochaetota</taxon>
        <taxon>Spirochaetia</taxon>
        <taxon>Spirochaetales</taxon>
        <taxon>Treponemataceae</taxon>
        <taxon>Treponema</taxon>
    </lineage>
</organism>
<dbReference type="STRING" id="596324.TREVI0001_1138"/>
<dbReference type="Pfam" id="PF01565">
    <property type="entry name" value="FAD_binding_4"/>
    <property type="match status" value="1"/>
</dbReference>
<dbReference type="SUPFAM" id="SSF56194">
    <property type="entry name" value="Uridine diphospho-N-Acetylenolpyruvylglucosamine reductase, MurB, C-terminal domain"/>
    <property type="match status" value="1"/>
</dbReference>
<evidence type="ECO:0000256" key="6">
    <source>
        <dbReference type="ARBA" id="ARBA00015188"/>
    </source>
</evidence>
<name>C8PRX4_9SPIR</name>
<dbReference type="PROSITE" id="PS51387">
    <property type="entry name" value="FAD_PCMH"/>
    <property type="match status" value="1"/>
</dbReference>
<evidence type="ECO:0000256" key="9">
    <source>
        <dbReference type="ARBA" id="ARBA00022630"/>
    </source>
</evidence>
<dbReference type="GO" id="GO:0071555">
    <property type="term" value="P:cell wall organization"/>
    <property type="evidence" value="ECO:0007669"/>
    <property type="project" value="UniProtKB-KW"/>
</dbReference>